<dbReference type="InterPro" id="IPR025668">
    <property type="entry name" value="Tnp_DDE_dom"/>
</dbReference>
<evidence type="ECO:0000313" key="3">
    <source>
        <dbReference type="Proteomes" id="UP000219020"/>
    </source>
</evidence>
<proteinExistence type="predicted"/>
<dbReference type="EMBL" id="NBYY01000030">
    <property type="protein sequence ID" value="PCS21780.1"/>
    <property type="molecule type" value="Genomic_DNA"/>
</dbReference>
<comment type="caution">
    <text evidence="2">The sequence shown here is derived from an EMBL/GenBank/DDBJ whole genome shotgun (WGS) entry which is preliminary data.</text>
</comment>
<keyword evidence="3" id="KW-1185">Reference proteome</keyword>
<dbReference type="Proteomes" id="UP000219020">
    <property type="component" value="Unassembled WGS sequence"/>
</dbReference>
<accession>A0A2A5T0Y0</accession>
<name>A0A2A5T0Y0_9GAMM</name>
<evidence type="ECO:0000313" key="2">
    <source>
        <dbReference type="EMBL" id="PCS21780.1"/>
    </source>
</evidence>
<reference evidence="3" key="1">
    <citation type="submission" date="2017-04" db="EMBL/GenBank/DDBJ databases">
        <title>Genome evolution of the luminous symbionts of deep sea anglerfish.</title>
        <authorList>
            <person name="Hendry T.A."/>
        </authorList>
    </citation>
    <scope>NUCLEOTIDE SEQUENCE [LARGE SCALE GENOMIC DNA]</scope>
</reference>
<feature type="domain" description="Transposase DDE" evidence="1">
    <location>
        <begin position="1"/>
        <end position="48"/>
    </location>
</feature>
<dbReference type="Pfam" id="PF13737">
    <property type="entry name" value="DDE_Tnp_1_5"/>
    <property type="match status" value="1"/>
</dbReference>
<gene>
    <name evidence="2" type="ORF">BTN49_2601</name>
</gene>
<sequence>MTFWIDVSAIKAWHCLNHHGQRRRGFIFSDTAIETALIVKGILKLKFR</sequence>
<protein>
    <submittedName>
        <fullName evidence="2">Mobile element protein</fullName>
    </submittedName>
</protein>
<organism evidence="2 3">
    <name type="scientific">Candidatus Enterovibrio escicola</name>
    <dbReference type="NCBI Taxonomy" id="1927127"/>
    <lineage>
        <taxon>Bacteria</taxon>
        <taxon>Pseudomonadati</taxon>
        <taxon>Pseudomonadota</taxon>
        <taxon>Gammaproteobacteria</taxon>
        <taxon>Vibrionales</taxon>
        <taxon>Vibrionaceae</taxon>
        <taxon>Enterovibrio</taxon>
    </lineage>
</organism>
<dbReference type="AlphaFoldDB" id="A0A2A5T0Y0"/>
<evidence type="ECO:0000259" key="1">
    <source>
        <dbReference type="Pfam" id="PF13737"/>
    </source>
</evidence>